<dbReference type="InterPro" id="IPR031617">
    <property type="entry name" value="PelG"/>
</dbReference>
<keyword evidence="3" id="KW-1185">Reference proteome</keyword>
<gene>
    <name evidence="2" type="primary">pelG</name>
    <name evidence="2" type="ORF">ACFSUC_03755</name>
</gene>
<feature type="transmembrane region" description="Helical" evidence="1">
    <location>
        <begin position="21"/>
        <end position="45"/>
    </location>
</feature>
<dbReference type="EMBL" id="JBHUMM010000005">
    <property type="protein sequence ID" value="MFD2670724.1"/>
    <property type="molecule type" value="Genomic_DNA"/>
</dbReference>
<evidence type="ECO:0000256" key="1">
    <source>
        <dbReference type="SAM" id="Phobius"/>
    </source>
</evidence>
<organism evidence="2 3">
    <name type="scientific">Marinicrinis sediminis</name>
    <dbReference type="NCBI Taxonomy" id="1652465"/>
    <lineage>
        <taxon>Bacteria</taxon>
        <taxon>Bacillati</taxon>
        <taxon>Bacillota</taxon>
        <taxon>Bacilli</taxon>
        <taxon>Bacillales</taxon>
        <taxon>Paenibacillaceae</taxon>
    </lineage>
</organism>
<feature type="transmembrane region" description="Helical" evidence="1">
    <location>
        <begin position="237"/>
        <end position="258"/>
    </location>
</feature>
<feature type="transmembrane region" description="Helical" evidence="1">
    <location>
        <begin position="400"/>
        <end position="419"/>
    </location>
</feature>
<evidence type="ECO:0000313" key="3">
    <source>
        <dbReference type="Proteomes" id="UP001597497"/>
    </source>
</evidence>
<feature type="transmembrane region" description="Helical" evidence="1">
    <location>
        <begin position="425"/>
        <end position="443"/>
    </location>
</feature>
<evidence type="ECO:0000313" key="2">
    <source>
        <dbReference type="EMBL" id="MFD2670724.1"/>
    </source>
</evidence>
<keyword evidence="1" id="KW-0812">Transmembrane</keyword>
<accession>A0ABW5R8I3</accession>
<feature type="transmembrane region" description="Helical" evidence="1">
    <location>
        <begin position="190"/>
        <end position="208"/>
    </location>
</feature>
<sequence>MAGIGFELRKLYRKEGLLQKVRAFAFTSFITVGPLISCIFMILGVQGLSLQTGVDFVERELIHVSMVYAFIFSYLITSIVNMFITRYLADRLFTKNYTHLISTFYGCLCLCLIASSLVALPFILMKLAHWKLILPAFLFYQELVIIWLASTYVTAVKHYKSIVHAYLIGVFLTLTSLFVCVHYFDIHQAQHLLYCFVFGFLFTAGWLLHRIDRFFRTDEDSPVSFHFLSYRKKFHSLIGSSFFLALGLYVHQFMYWIAPTYQYPIQNIYYVSNFYDLPVFYGFITVIPSMVIFVMSVETAFYPKYRKYYDTIIEKGTILDINQAKHEMNKVLMQQLTLMMGIQLIVSVICLALGIRFLPKLGFTSYQIDTFTVLVLAFYMFIVFSTICLLLLYFDDRMAVFRLTLLFFVSTVVLTWVSMYLERHGLGFFLSCFLSFAVAYRRLAHISSHIHYYTFSAQPLLSKEGDSSVQS</sequence>
<feature type="transmembrane region" description="Helical" evidence="1">
    <location>
        <begin position="100"/>
        <end position="124"/>
    </location>
</feature>
<dbReference type="Pfam" id="PF16933">
    <property type="entry name" value="PelG"/>
    <property type="match status" value="1"/>
</dbReference>
<feature type="transmembrane region" description="Helical" evidence="1">
    <location>
        <begin position="278"/>
        <end position="297"/>
    </location>
</feature>
<protein>
    <submittedName>
        <fullName evidence="2">Exopolysaccharide Pel transporter PelG</fullName>
    </submittedName>
</protein>
<reference evidence="3" key="1">
    <citation type="journal article" date="2019" name="Int. J. Syst. Evol. Microbiol.">
        <title>The Global Catalogue of Microorganisms (GCM) 10K type strain sequencing project: providing services to taxonomists for standard genome sequencing and annotation.</title>
        <authorList>
            <consortium name="The Broad Institute Genomics Platform"/>
            <consortium name="The Broad Institute Genome Sequencing Center for Infectious Disease"/>
            <person name="Wu L."/>
            <person name="Ma J."/>
        </authorList>
    </citation>
    <scope>NUCLEOTIDE SEQUENCE [LARGE SCALE GENOMIC DNA]</scope>
    <source>
        <strain evidence="3">KCTC 33676</strain>
    </source>
</reference>
<proteinExistence type="predicted"/>
<keyword evidence="1" id="KW-0472">Membrane</keyword>
<name>A0ABW5R8I3_9BACL</name>
<feature type="transmembrane region" description="Helical" evidence="1">
    <location>
        <begin position="65"/>
        <end position="88"/>
    </location>
</feature>
<feature type="transmembrane region" description="Helical" evidence="1">
    <location>
        <begin position="336"/>
        <end position="358"/>
    </location>
</feature>
<keyword evidence="1" id="KW-1133">Transmembrane helix</keyword>
<comment type="caution">
    <text evidence="2">The sequence shown here is derived from an EMBL/GenBank/DDBJ whole genome shotgun (WGS) entry which is preliminary data.</text>
</comment>
<feature type="transmembrane region" description="Helical" evidence="1">
    <location>
        <begin position="165"/>
        <end position="184"/>
    </location>
</feature>
<dbReference type="RefSeq" id="WP_379928148.1">
    <property type="nucleotide sequence ID" value="NZ_JBHUMM010000005.1"/>
</dbReference>
<feature type="transmembrane region" description="Helical" evidence="1">
    <location>
        <begin position="370"/>
        <end position="393"/>
    </location>
</feature>
<feature type="transmembrane region" description="Helical" evidence="1">
    <location>
        <begin position="130"/>
        <end position="153"/>
    </location>
</feature>
<dbReference type="Proteomes" id="UP001597497">
    <property type="component" value="Unassembled WGS sequence"/>
</dbReference>